<sequence>MAGMLSAENFRFLFRNDKGSIDRSTWWGAMAMLAIAWILVALVATGVTLLGESLAADEKASMLGLLTQGVYLSALFNILIILVYVCYYFVSAKRYNDLGKSPKLGLVLPAAIYIVTFSPILTDQVLPVYGRWVMFAAFLAVAAWQVRDLGFRKGQL</sequence>
<gene>
    <name evidence="2" type="ORF">J3R73_006060</name>
</gene>
<proteinExistence type="predicted"/>
<keyword evidence="1" id="KW-1133">Transmembrane helix</keyword>
<dbReference type="RefSeq" id="WP_307436279.1">
    <property type="nucleotide sequence ID" value="NZ_JAUSVK010000001.1"/>
</dbReference>
<dbReference type="InterPro" id="IPR008523">
    <property type="entry name" value="DUF805"/>
</dbReference>
<evidence type="ECO:0000313" key="3">
    <source>
        <dbReference type="Proteomes" id="UP001237448"/>
    </source>
</evidence>
<keyword evidence="1" id="KW-0472">Membrane</keyword>
<keyword evidence="1" id="KW-0812">Transmembrane</keyword>
<name>A0ABU0FNS0_9HYPH</name>
<feature type="transmembrane region" description="Helical" evidence="1">
    <location>
        <begin position="70"/>
        <end position="90"/>
    </location>
</feature>
<keyword evidence="3" id="KW-1185">Reference proteome</keyword>
<comment type="caution">
    <text evidence="2">The sequence shown here is derived from an EMBL/GenBank/DDBJ whole genome shotgun (WGS) entry which is preliminary data.</text>
</comment>
<organism evidence="2 3">
    <name type="scientific">Labrys monachus</name>
    <dbReference type="NCBI Taxonomy" id="217067"/>
    <lineage>
        <taxon>Bacteria</taxon>
        <taxon>Pseudomonadati</taxon>
        <taxon>Pseudomonadota</taxon>
        <taxon>Alphaproteobacteria</taxon>
        <taxon>Hyphomicrobiales</taxon>
        <taxon>Xanthobacteraceae</taxon>
        <taxon>Labrys</taxon>
    </lineage>
</organism>
<reference evidence="2 3" key="1">
    <citation type="submission" date="2023-07" db="EMBL/GenBank/DDBJ databases">
        <title>Genomic Encyclopedia of Type Strains, Phase IV (KMG-IV): sequencing the most valuable type-strain genomes for metagenomic binning, comparative biology and taxonomic classification.</title>
        <authorList>
            <person name="Goeker M."/>
        </authorList>
    </citation>
    <scope>NUCLEOTIDE SEQUENCE [LARGE SCALE GENOMIC DNA]</scope>
    <source>
        <strain evidence="2 3">DSM 5896</strain>
    </source>
</reference>
<feature type="transmembrane region" description="Helical" evidence="1">
    <location>
        <begin position="25"/>
        <end position="50"/>
    </location>
</feature>
<protein>
    <submittedName>
        <fullName evidence="2">Uncharacterized membrane protein YhaH (DUF805 family)</fullName>
    </submittedName>
</protein>
<evidence type="ECO:0000313" key="2">
    <source>
        <dbReference type="EMBL" id="MDQ0396268.1"/>
    </source>
</evidence>
<dbReference type="Pfam" id="PF05656">
    <property type="entry name" value="DUF805"/>
    <property type="match status" value="1"/>
</dbReference>
<dbReference type="EMBL" id="JAUSVK010000001">
    <property type="protein sequence ID" value="MDQ0396268.1"/>
    <property type="molecule type" value="Genomic_DNA"/>
</dbReference>
<feature type="transmembrane region" description="Helical" evidence="1">
    <location>
        <begin position="128"/>
        <end position="146"/>
    </location>
</feature>
<accession>A0ABU0FNS0</accession>
<dbReference type="Proteomes" id="UP001237448">
    <property type="component" value="Unassembled WGS sequence"/>
</dbReference>
<feature type="transmembrane region" description="Helical" evidence="1">
    <location>
        <begin position="102"/>
        <end position="122"/>
    </location>
</feature>
<evidence type="ECO:0000256" key="1">
    <source>
        <dbReference type="SAM" id="Phobius"/>
    </source>
</evidence>